<keyword evidence="3" id="KW-1185">Reference proteome</keyword>
<dbReference type="PANTHER" id="PTHR42858">
    <property type="entry name" value="AMINOTRANSFERASE"/>
    <property type="match status" value="1"/>
</dbReference>
<gene>
    <name evidence="2" type="ORF">MPDQ_001095</name>
</gene>
<protein>
    <recommendedName>
        <fullName evidence="1">Aminotransferase class I/classII large domain-containing protein</fullName>
    </recommendedName>
</protein>
<dbReference type="CDD" id="cd00609">
    <property type="entry name" value="AAT_like"/>
    <property type="match status" value="1"/>
</dbReference>
<dbReference type="SUPFAM" id="SSF53383">
    <property type="entry name" value="PLP-dependent transferases"/>
    <property type="match status" value="1"/>
</dbReference>
<dbReference type="Proteomes" id="UP000319663">
    <property type="component" value="Unassembled WGS sequence"/>
</dbReference>
<sequence>MLRFMTGEEKGREGDEIVGSSNIRSFQYGAFDGTTDAASTLYRPAGAMQSDAEVILRVMLALCNPPYGMALWHCVRIMSPPEDPVNLFRGWPNPALLPVADLLTASGTALTTPSVYEPGLFYGPDEGYHPLRRHVAEWLTSFYRPAHPISEQRICITGGASQNLACVLQVFTDPVYTRNVWMIAPTYYLACRIMDDAGFAGRLRGVPEDDEGIDIAFLTRELEAAEAMAAVEKNFEPKLKGSRPWKKTYRHVIYATPTFSNPSMKIMSLRRRESLVRLARKYDALIVTDDVYDFLQWSSAPNTTLPEPAKASIPRLVDVDRYLDGGPKDEWGNVVSNGSFSKLVGPGVRTGWAEGTEKFTYGLSQTGSSRSGGAPSQLTATFIDQLLPTSLLQNHILNVLQPTYSDRYHCLMSAIQQYLLPLGVTLPSKTGEIAGGYFIWISLPLPLRADDIAQRALDEENLTLAEGELFRVQDDPAENPPSFEHCLRLCFAWEEAGKLAEGIRRLARVVERALSR</sequence>
<reference evidence="2 3" key="1">
    <citation type="submission" date="2019-06" db="EMBL/GenBank/DDBJ databases">
        <title>Wine fermentation using esterase from Monascus purpureus.</title>
        <authorList>
            <person name="Geng C."/>
            <person name="Zhang Y."/>
        </authorList>
    </citation>
    <scope>NUCLEOTIDE SEQUENCE [LARGE SCALE GENOMIC DNA]</scope>
    <source>
        <strain evidence="2">HQ1</strain>
    </source>
</reference>
<accession>A0A507QN90</accession>
<dbReference type="EMBL" id="VIFY01000128">
    <property type="protein sequence ID" value="TQB69949.1"/>
    <property type="molecule type" value="Genomic_DNA"/>
</dbReference>
<dbReference type="AlphaFoldDB" id="A0A507QN90"/>
<dbReference type="InterPro" id="IPR015421">
    <property type="entry name" value="PyrdxlP-dep_Trfase_major"/>
</dbReference>
<name>A0A507QN90_MONPU</name>
<dbReference type="FunFam" id="3.40.640.10:FF:000080">
    <property type="entry name" value="Aminotransferase, putative"/>
    <property type="match status" value="1"/>
</dbReference>
<organism evidence="2 3">
    <name type="scientific">Monascus purpureus</name>
    <name type="common">Red mold</name>
    <name type="synonym">Monascus anka</name>
    <dbReference type="NCBI Taxonomy" id="5098"/>
    <lineage>
        <taxon>Eukaryota</taxon>
        <taxon>Fungi</taxon>
        <taxon>Dikarya</taxon>
        <taxon>Ascomycota</taxon>
        <taxon>Pezizomycotina</taxon>
        <taxon>Eurotiomycetes</taxon>
        <taxon>Eurotiomycetidae</taxon>
        <taxon>Eurotiales</taxon>
        <taxon>Aspergillaceae</taxon>
        <taxon>Monascus</taxon>
    </lineage>
</organism>
<evidence type="ECO:0000259" key="1">
    <source>
        <dbReference type="Pfam" id="PF00155"/>
    </source>
</evidence>
<dbReference type="STRING" id="5098.A0A507QN90"/>
<dbReference type="GO" id="GO:0030170">
    <property type="term" value="F:pyridoxal phosphate binding"/>
    <property type="evidence" value="ECO:0007669"/>
    <property type="project" value="InterPro"/>
</dbReference>
<evidence type="ECO:0000313" key="2">
    <source>
        <dbReference type="EMBL" id="TQB69949.1"/>
    </source>
</evidence>
<dbReference type="GO" id="GO:0047536">
    <property type="term" value="F:2-aminoadipate transaminase activity"/>
    <property type="evidence" value="ECO:0007669"/>
    <property type="project" value="TreeGrafter"/>
</dbReference>
<proteinExistence type="predicted"/>
<dbReference type="Gene3D" id="3.90.1150.10">
    <property type="entry name" value="Aspartate Aminotransferase, domain 1"/>
    <property type="match status" value="1"/>
</dbReference>
<evidence type="ECO:0000313" key="3">
    <source>
        <dbReference type="Proteomes" id="UP000319663"/>
    </source>
</evidence>
<dbReference type="InterPro" id="IPR015424">
    <property type="entry name" value="PyrdxlP-dep_Trfase"/>
</dbReference>
<dbReference type="PANTHER" id="PTHR42858:SF1">
    <property type="entry name" value="LD15494P"/>
    <property type="match status" value="1"/>
</dbReference>
<dbReference type="InterPro" id="IPR004839">
    <property type="entry name" value="Aminotransferase_I/II_large"/>
</dbReference>
<feature type="domain" description="Aminotransferase class I/classII large" evidence="1">
    <location>
        <begin position="121"/>
        <end position="505"/>
    </location>
</feature>
<dbReference type="InterPro" id="IPR015422">
    <property type="entry name" value="PyrdxlP-dep_Trfase_small"/>
</dbReference>
<comment type="caution">
    <text evidence="2">The sequence shown here is derived from an EMBL/GenBank/DDBJ whole genome shotgun (WGS) entry which is preliminary data.</text>
</comment>
<dbReference type="Gene3D" id="3.40.640.10">
    <property type="entry name" value="Type I PLP-dependent aspartate aminotransferase-like (Major domain)"/>
    <property type="match status" value="1"/>
</dbReference>
<dbReference type="Pfam" id="PF00155">
    <property type="entry name" value="Aminotran_1_2"/>
    <property type="match status" value="1"/>
</dbReference>